<dbReference type="Gene3D" id="1.20.58.190">
    <property type="entry name" value="Translin, domain 1"/>
    <property type="match status" value="1"/>
</dbReference>
<proteinExistence type="inferred from homology"/>
<comment type="caution">
    <text evidence="8">The sequence shown here is derived from an EMBL/GenBank/DDBJ whole genome shotgun (WGS) entry which is preliminary data.</text>
</comment>
<dbReference type="InterPro" id="IPR033956">
    <property type="entry name" value="Translin"/>
</dbReference>
<evidence type="ECO:0000256" key="7">
    <source>
        <dbReference type="ARBA" id="ARBA00023242"/>
    </source>
</evidence>
<dbReference type="InterPro" id="IPR002848">
    <property type="entry name" value="Translin_fam"/>
</dbReference>
<evidence type="ECO:0000256" key="4">
    <source>
        <dbReference type="ARBA" id="ARBA00022490"/>
    </source>
</evidence>
<keyword evidence="7" id="KW-0539">Nucleus</keyword>
<evidence type="ECO:0000313" key="9">
    <source>
        <dbReference type="Proteomes" id="UP001302812"/>
    </source>
</evidence>
<keyword evidence="4" id="KW-0963">Cytoplasm</keyword>
<dbReference type="AlphaFoldDB" id="A0AAN6YU47"/>
<accession>A0AAN6YU47</accession>
<dbReference type="GO" id="GO:0043565">
    <property type="term" value="F:sequence-specific DNA binding"/>
    <property type="evidence" value="ECO:0007669"/>
    <property type="project" value="InterPro"/>
</dbReference>
<dbReference type="GO" id="GO:0003723">
    <property type="term" value="F:RNA binding"/>
    <property type="evidence" value="ECO:0007669"/>
    <property type="project" value="UniProtKB-KW"/>
</dbReference>
<dbReference type="GeneID" id="89939028"/>
<dbReference type="GO" id="GO:0005634">
    <property type="term" value="C:nucleus"/>
    <property type="evidence" value="ECO:0007669"/>
    <property type="project" value="UniProtKB-SubCell"/>
</dbReference>
<evidence type="ECO:0000256" key="2">
    <source>
        <dbReference type="ARBA" id="ARBA00004496"/>
    </source>
</evidence>
<dbReference type="CDD" id="cd14819">
    <property type="entry name" value="Translin"/>
    <property type="match status" value="1"/>
</dbReference>
<dbReference type="GO" id="GO:0003697">
    <property type="term" value="F:single-stranded DNA binding"/>
    <property type="evidence" value="ECO:0007669"/>
    <property type="project" value="InterPro"/>
</dbReference>
<dbReference type="SUPFAM" id="SSF74784">
    <property type="entry name" value="Translin"/>
    <property type="match status" value="1"/>
</dbReference>
<dbReference type="InterPro" id="IPR016068">
    <property type="entry name" value="Translin_N"/>
</dbReference>
<dbReference type="Gene3D" id="1.20.58.200">
    <property type="entry name" value="Translin, domain 2"/>
    <property type="match status" value="1"/>
</dbReference>
<dbReference type="FunFam" id="1.20.58.200:FF:000002">
    <property type="entry name" value="Putative translin"/>
    <property type="match status" value="1"/>
</dbReference>
<keyword evidence="6" id="KW-0238">DNA-binding</keyword>
<reference evidence="8" key="1">
    <citation type="journal article" date="2023" name="Mol. Phylogenet. Evol.">
        <title>Genome-scale phylogeny and comparative genomics of the fungal order Sordariales.</title>
        <authorList>
            <person name="Hensen N."/>
            <person name="Bonometti L."/>
            <person name="Westerberg I."/>
            <person name="Brannstrom I.O."/>
            <person name="Guillou S."/>
            <person name="Cros-Aarteil S."/>
            <person name="Calhoun S."/>
            <person name="Haridas S."/>
            <person name="Kuo A."/>
            <person name="Mondo S."/>
            <person name="Pangilinan J."/>
            <person name="Riley R."/>
            <person name="LaButti K."/>
            <person name="Andreopoulos B."/>
            <person name="Lipzen A."/>
            <person name="Chen C."/>
            <person name="Yan M."/>
            <person name="Daum C."/>
            <person name="Ng V."/>
            <person name="Clum A."/>
            <person name="Steindorff A."/>
            <person name="Ohm R.A."/>
            <person name="Martin F."/>
            <person name="Silar P."/>
            <person name="Natvig D.O."/>
            <person name="Lalanne C."/>
            <person name="Gautier V."/>
            <person name="Ament-Velasquez S.L."/>
            <person name="Kruys A."/>
            <person name="Hutchinson M.I."/>
            <person name="Powell A.J."/>
            <person name="Barry K."/>
            <person name="Miller A.N."/>
            <person name="Grigoriev I.V."/>
            <person name="Debuchy R."/>
            <person name="Gladieux P."/>
            <person name="Hiltunen Thoren M."/>
            <person name="Johannesson H."/>
        </authorList>
    </citation>
    <scope>NUCLEOTIDE SEQUENCE</scope>
    <source>
        <strain evidence="8">CBS 508.74</strain>
    </source>
</reference>
<dbReference type="Proteomes" id="UP001302812">
    <property type="component" value="Unassembled WGS sequence"/>
</dbReference>
<dbReference type="GO" id="GO:0016070">
    <property type="term" value="P:RNA metabolic process"/>
    <property type="evidence" value="ECO:0007669"/>
    <property type="project" value="InterPro"/>
</dbReference>
<evidence type="ECO:0000256" key="1">
    <source>
        <dbReference type="ARBA" id="ARBA00004123"/>
    </source>
</evidence>
<protein>
    <submittedName>
        <fullName evidence="8">Translin</fullName>
    </submittedName>
</protein>
<evidence type="ECO:0000313" key="8">
    <source>
        <dbReference type="EMBL" id="KAK4113872.1"/>
    </source>
</evidence>
<name>A0AAN6YU47_9PEZI</name>
<dbReference type="Pfam" id="PF01997">
    <property type="entry name" value="Translin"/>
    <property type="match status" value="1"/>
</dbReference>
<comment type="similarity">
    <text evidence="3">Belongs to the translin family.</text>
</comment>
<organism evidence="8 9">
    <name type="scientific">Canariomyces notabilis</name>
    <dbReference type="NCBI Taxonomy" id="2074819"/>
    <lineage>
        <taxon>Eukaryota</taxon>
        <taxon>Fungi</taxon>
        <taxon>Dikarya</taxon>
        <taxon>Ascomycota</taxon>
        <taxon>Pezizomycotina</taxon>
        <taxon>Sordariomycetes</taxon>
        <taxon>Sordariomycetidae</taxon>
        <taxon>Sordariales</taxon>
        <taxon>Chaetomiaceae</taxon>
        <taxon>Canariomyces</taxon>
    </lineage>
</organism>
<keyword evidence="5" id="KW-0694">RNA-binding</keyword>
<reference evidence="8" key="2">
    <citation type="submission" date="2023-05" db="EMBL/GenBank/DDBJ databases">
        <authorList>
            <consortium name="Lawrence Berkeley National Laboratory"/>
            <person name="Steindorff A."/>
            <person name="Hensen N."/>
            <person name="Bonometti L."/>
            <person name="Westerberg I."/>
            <person name="Brannstrom I.O."/>
            <person name="Guillou S."/>
            <person name="Cros-Aarteil S."/>
            <person name="Calhoun S."/>
            <person name="Haridas S."/>
            <person name="Kuo A."/>
            <person name="Mondo S."/>
            <person name="Pangilinan J."/>
            <person name="Riley R."/>
            <person name="Labutti K."/>
            <person name="Andreopoulos B."/>
            <person name="Lipzen A."/>
            <person name="Chen C."/>
            <person name="Yanf M."/>
            <person name="Daum C."/>
            <person name="Ng V."/>
            <person name="Clum A."/>
            <person name="Ohm R."/>
            <person name="Martin F."/>
            <person name="Silar P."/>
            <person name="Natvig D."/>
            <person name="Lalanne C."/>
            <person name="Gautier V."/>
            <person name="Ament-Velasquez S.L."/>
            <person name="Kruys A."/>
            <person name="Hutchinson M.I."/>
            <person name="Powell A.J."/>
            <person name="Barry K."/>
            <person name="Miller A.N."/>
            <person name="Grigoriev I.V."/>
            <person name="Debuchy R."/>
            <person name="Gladieux P."/>
            <person name="Thoren M.H."/>
            <person name="Johannesson H."/>
        </authorList>
    </citation>
    <scope>NUCLEOTIDE SEQUENCE</scope>
    <source>
        <strain evidence="8">CBS 508.74</strain>
    </source>
</reference>
<evidence type="ECO:0000256" key="5">
    <source>
        <dbReference type="ARBA" id="ARBA00022884"/>
    </source>
</evidence>
<evidence type="ECO:0000256" key="3">
    <source>
        <dbReference type="ARBA" id="ARBA00005902"/>
    </source>
</evidence>
<gene>
    <name evidence="8" type="ORF">N656DRAFT_777906</name>
</gene>
<evidence type="ECO:0000256" key="6">
    <source>
        <dbReference type="ARBA" id="ARBA00023125"/>
    </source>
</evidence>
<sequence>MAPPMIDPSLFDQLKAKIEEDTSVRKELDQILDDLNEHVSFTQGVLSRIHATPRSKYAALLEQVEGGIRKEIETVGRLATFASQYPYYKYNYKWTRTVQDAISTVILCAWLGGMSSETKPGEVGRLLTLEDMGELFGVPVNLKDRDAFHITIEEYLLGLISVIDELGRLSVNSVTLGDNAMAVQISGFIKDLHAGFQVLNLKNDTLRKRVDSIKYAVKKVEDVVYDLSLRNLIPPQEDK</sequence>
<dbReference type="EMBL" id="MU853338">
    <property type="protein sequence ID" value="KAK4113872.1"/>
    <property type="molecule type" value="Genomic_DNA"/>
</dbReference>
<dbReference type="InterPro" id="IPR036081">
    <property type="entry name" value="Translin_sf"/>
</dbReference>
<comment type="subcellular location">
    <subcellularLocation>
        <location evidence="2">Cytoplasm</location>
    </subcellularLocation>
    <subcellularLocation>
        <location evidence="1">Nucleus</location>
    </subcellularLocation>
</comment>
<dbReference type="PANTHER" id="PTHR10741">
    <property type="entry name" value="TRANSLIN AND TRANSLIN ASSOCIATED PROTEIN X"/>
    <property type="match status" value="1"/>
</dbReference>
<dbReference type="RefSeq" id="XP_064671442.1">
    <property type="nucleotide sequence ID" value="XM_064814903.1"/>
</dbReference>
<dbReference type="GO" id="GO:0005737">
    <property type="term" value="C:cytoplasm"/>
    <property type="evidence" value="ECO:0007669"/>
    <property type="project" value="UniProtKB-SubCell"/>
</dbReference>
<dbReference type="InterPro" id="IPR016069">
    <property type="entry name" value="Translin_C"/>
</dbReference>
<keyword evidence="9" id="KW-1185">Reference proteome</keyword>